<feature type="compositionally biased region" description="Low complexity" evidence="1">
    <location>
        <begin position="596"/>
        <end position="621"/>
    </location>
</feature>
<feature type="compositionally biased region" description="Basic residues" evidence="1">
    <location>
        <begin position="154"/>
        <end position="164"/>
    </location>
</feature>
<dbReference type="AlphaFoldDB" id="A0A7S3Q768"/>
<evidence type="ECO:0000256" key="2">
    <source>
        <dbReference type="SAM" id="Phobius"/>
    </source>
</evidence>
<keyword evidence="2" id="KW-1133">Transmembrane helix</keyword>
<feature type="region of interest" description="Disordered" evidence="1">
    <location>
        <begin position="590"/>
        <end position="629"/>
    </location>
</feature>
<keyword evidence="2" id="KW-0472">Membrane</keyword>
<sequence length="804" mass="87609">MGKKIKEGNNRPDENGDSSTNTENANDHNVENLPPSVSSNDSSDNGSSSRRRNSNPNADENENNNLRRRRPPTNLSSTPTHRPGHYHDGGKNVRGRGGGEGKLAQFNSNASRASRDTMSTASVTVGSLGTASMMGGLGLGVGGRAMGIGSGGGSRRRGGRRRSNNGRPTSRNMFNRQLQLLATTSGGSVIMFLFFFLNIFAFSALMMGFASTLMIFYTMYNYATYVLGQGDGALFDLLPSGVQEYLSNTSLHEAMTSNESFLENRWYLLYFIPGLTPEQINAMVNRLPERHRNMAHGPGGAARLFLPDSMYRLITPPNARSSPAPATTPSLIAGQEQQSHPQQSLMLTDGLTNRTESLRASQSGQHQLQPVGSIPLDNHVDPSLTVIIEDDDEDLEEEEVTMQDAFQGLLHSARALVTGGNNEQQLGASGEIESDISYDDDHLVQHDMSWDSQQEPRNGSRGGAEITYTASNETDGFVSHATSNSNIISRDDMRDMSWDDSHDEIDIDEVCDNHSAEEVQVEVSVDLDDDSDASDLGLDIEESDFFGGMNDGQLNRLARYIRLPFGGGGADQSNEGQREELEGSPIRIYETERRQSQQQRQDSQTGRSSQRRPSPQLRVPPGNIPPSTVVARTRHIPPLSSLPFIPQVNDEDEQTIQTLEEQQEIESDILNEAISTMINNYANTATTSAMSVASSIIETVAPTVIRLGASLSSISSIGLLGFYSSTRMNPINIGGRRLSTNARTERNIISGLASTIVFGAFSVGTAYAARSYMRRTYGLTTATSSSIDDKVDDKNSEQGKIHDK</sequence>
<feature type="region of interest" description="Disordered" evidence="1">
    <location>
        <begin position="357"/>
        <end position="377"/>
    </location>
</feature>
<feature type="compositionally biased region" description="Basic and acidic residues" evidence="1">
    <location>
        <begin position="787"/>
        <end position="804"/>
    </location>
</feature>
<dbReference type="EMBL" id="HBIO01016100">
    <property type="protein sequence ID" value="CAE0467561.1"/>
    <property type="molecule type" value="Transcribed_RNA"/>
</dbReference>
<name>A0A7S3Q768_9STRA</name>
<organism evidence="3">
    <name type="scientific">Chaetoceros debilis</name>
    <dbReference type="NCBI Taxonomy" id="122233"/>
    <lineage>
        <taxon>Eukaryota</taxon>
        <taxon>Sar</taxon>
        <taxon>Stramenopiles</taxon>
        <taxon>Ochrophyta</taxon>
        <taxon>Bacillariophyta</taxon>
        <taxon>Coscinodiscophyceae</taxon>
        <taxon>Chaetocerotophycidae</taxon>
        <taxon>Chaetocerotales</taxon>
        <taxon>Chaetocerotaceae</taxon>
        <taxon>Chaetoceros</taxon>
    </lineage>
</organism>
<feature type="compositionally biased region" description="Polar residues" evidence="1">
    <location>
        <begin position="105"/>
        <end position="118"/>
    </location>
</feature>
<feature type="region of interest" description="Disordered" evidence="1">
    <location>
        <begin position="315"/>
        <end position="343"/>
    </location>
</feature>
<feature type="compositionally biased region" description="Polar residues" evidence="1">
    <location>
        <begin position="357"/>
        <end position="370"/>
    </location>
</feature>
<feature type="region of interest" description="Disordered" evidence="1">
    <location>
        <begin position="1"/>
        <end position="118"/>
    </location>
</feature>
<feature type="compositionally biased region" description="Low complexity" evidence="1">
    <location>
        <begin position="32"/>
        <end position="58"/>
    </location>
</feature>
<gene>
    <name evidence="3" type="ORF">CDEB00056_LOCUS12413</name>
</gene>
<evidence type="ECO:0000313" key="3">
    <source>
        <dbReference type="EMBL" id="CAE0467561.1"/>
    </source>
</evidence>
<feature type="transmembrane region" description="Helical" evidence="2">
    <location>
        <begin position="189"/>
        <end position="217"/>
    </location>
</feature>
<evidence type="ECO:0000256" key="1">
    <source>
        <dbReference type="SAM" id="MobiDB-lite"/>
    </source>
</evidence>
<feature type="region of interest" description="Disordered" evidence="1">
    <location>
        <begin position="785"/>
        <end position="804"/>
    </location>
</feature>
<accession>A0A7S3Q768</accession>
<protein>
    <submittedName>
        <fullName evidence="3">Uncharacterized protein</fullName>
    </submittedName>
</protein>
<feature type="region of interest" description="Disordered" evidence="1">
    <location>
        <begin position="148"/>
        <end position="171"/>
    </location>
</feature>
<proteinExistence type="predicted"/>
<keyword evidence="2" id="KW-0812">Transmembrane</keyword>
<feature type="transmembrane region" description="Helical" evidence="2">
    <location>
        <begin position="748"/>
        <end position="769"/>
    </location>
</feature>
<reference evidence="3" key="1">
    <citation type="submission" date="2021-01" db="EMBL/GenBank/DDBJ databases">
        <authorList>
            <person name="Corre E."/>
            <person name="Pelletier E."/>
            <person name="Niang G."/>
            <person name="Scheremetjew M."/>
            <person name="Finn R."/>
            <person name="Kale V."/>
            <person name="Holt S."/>
            <person name="Cochrane G."/>
            <person name="Meng A."/>
            <person name="Brown T."/>
            <person name="Cohen L."/>
        </authorList>
    </citation>
    <scope>NUCLEOTIDE SEQUENCE</scope>
    <source>
        <strain evidence="3">MM31A-1</strain>
    </source>
</reference>
<feature type="compositionally biased region" description="Polar residues" evidence="1">
    <location>
        <begin position="318"/>
        <end position="343"/>
    </location>
</feature>
<feature type="compositionally biased region" description="Basic and acidic residues" evidence="1">
    <location>
        <begin position="1"/>
        <end position="14"/>
    </location>
</feature>